<dbReference type="PANTHER" id="PTHR34605">
    <property type="entry name" value="PHAGE_INTEGRASE DOMAIN-CONTAINING PROTEIN"/>
    <property type="match status" value="1"/>
</dbReference>
<evidence type="ECO:0000313" key="2">
    <source>
        <dbReference type="EMBL" id="KAJ4470042.1"/>
    </source>
</evidence>
<comment type="caution">
    <text evidence="2">The sequence shown here is derived from an EMBL/GenBank/DDBJ whole genome shotgun (WGS) entry which is preliminary data.</text>
</comment>
<reference evidence="2" key="1">
    <citation type="submission" date="2022-08" db="EMBL/GenBank/DDBJ databases">
        <title>A Global Phylogenomic Analysis of the Shiitake Genus Lentinula.</title>
        <authorList>
            <consortium name="DOE Joint Genome Institute"/>
            <person name="Sierra-Patev S."/>
            <person name="Min B."/>
            <person name="Naranjo-Ortiz M."/>
            <person name="Looney B."/>
            <person name="Konkel Z."/>
            <person name="Slot J.C."/>
            <person name="Sakamoto Y."/>
            <person name="Steenwyk J.L."/>
            <person name="Rokas A."/>
            <person name="Carro J."/>
            <person name="Camarero S."/>
            <person name="Ferreira P."/>
            <person name="Molpeceres G."/>
            <person name="Ruiz-Duenas F.J."/>
            <person name="Serrano A."/>
            <person name="Henrissat B."/>
            <person name="Drula E."/>
            <person name="Hughes K.W."/>
            <person name="Mata J.L."/>
            <person name="Ishikawa N.K."/>
            <person name="Vargas-Isla R."/>
            <person name="Ushijima S."/>
            <person name="Smith C.A."/>
            <person name="Ahrendt S."/>
            <person name="Andreopoulos W."/>
            <person name="He G."/>
            <person name="Labutti K."/>
            <person name="Lipzen A."/>
            <person name="Ng V."/>
            <person name="Riley R."/>
            <person name="Sandor L."/>
            <person name="Barry K."/>
            <person name="Martinez A.T."/>
            <person name="Xiao Y."/>
            <person name="Gibbons J.G."/>
            <person name="Terashima K."/>
            <person name="Grigoriev I.V."/>
            <person name="Hibbett D.S."/>
        </authorList>
    </citation>
    <scope>NUCLEOTIDE SEQUENCE</scope>
    <source>
        <strain evidence="2">RHP3577 ss4</strain>
    </source>
</reference>
<dbReference type="Gene3D" id="1.10.443.10">
    <property type="entry name" value="Intergrase catalytic core"/>
    <property type="match status" value="1"/>
</dbReference>
<protein>
    <recommendedName>
        <fullName evidence="4">DNA breaking-rejoining enzyme</fullName>
    </recommendedName>
</protein>
<keyword evidence="1" id="KW-0233">DNA recombination</keyword>
<dbReference type="PANTHER" id="PTHR34605:SF4">
    <property type="entry name" value="DNA ADENINE METHYLTRANSFERASE"/>
    <property type="match status" value="1"/>
</dbReference>
<proteinExistence type="predicted"/>
<name>A0ABQ8V7X2_9AGAR</name>
<dbReference type="InterPro" id="IPR052925">
    <property type="entry name" value="Phage_Integrase-like_Recomb"/>
</dbReference>
<sequence length="341" mass="37895">MPPYHFSLNHSNITTSHASEPLAPHAQTQLSAAARRAIQSAVTKKTIIRRYNYQALYIDWCEDNKISRGHITDPSETTLCNYAASFIGKEAGGTVRAKLAAVKNLVIAKDNGWRGGSKLCEVLNGVEKAAPASFFHPERDPVKDKWLDLLHDEMDNSGHNAFNSCIIACADTLFYGQLRLGEVLSNSSLKSKYKSSKLPLLSDLSISNTPSNKSSAKLKLPCTKTHQSRGETVVIINHLARSNPVKALSKHIEINALTPTDPLFSYRLPDNSLQVLMKKEFLRYCNRVWSRTGIKRITGHSFRIGGTTHYLTKGIPPDNELASFLCERERKESNGHSNQPI</sequence>
<dbReference type="InterPro" id="IPR013762">
    <property type="entry name" value="Integrase-like_cat_sf"/>
</dbReference>
<gene>
    <name evidence="2" type="ORF">C8R41DRAFT_777611</name>
</gene>
<evidence type="ECO:0000313" key="3">
    <source>
        <dbReference type="Proteomes" id="UP001150217"/>
    </source>
</evidence>
<evidence type="ECO:0000256" key="1">
    <source>
        <dbReference type="ARBA" id="ARBA00023172"/>
    </source>
</evidence>
<dbReference type="Proteomes" id="UP001150217">
    <property type="component" value="Unassembled WGS sequence"/>
</dbReference>
<dbReference type="InterPro" id="IPR011010">
    <property type="entry name" value="DNA_brk_join_enz"/>
</dbReference>
<evidence type="ECO:0008006" key="4">
    <source>
        <dbReference type="Google" id="ProtNLM"/>
    </source>
</evidence>
<dbReference type="EMBL" id="JANVFT010000093">
    <property type="protein sequence ID" value="KAJ4470042.1"/>
    <property type="molecule type" value="Genomic_DNA"/>
</dbReference>
<keyword evidence="3" id="KW-1185">Reference proteome</keyword>
<organism evidence="2 3">
    <name type="scientific">Lentinula lateritia</name>
    <dbReference type="NCBI Taxonomy" id="40482"/>
    <lineage>
        <taxon>Eukaryota</taxon>
        <taxon>Fungi</taxon>
        <taxon>Dikarya</taxon>
        <taxon>Basidiomycota</taxon>
        <taxon>Agaricomycotina</taxon>
        <taxon>Agaricomycetes</taxon>
        <taxon>Agaricomycetidae</taxon>
        <taxon>Agaricales</taxon>
        <taxon>Marasmiineae</taxon>
        <taxon>Omphalotaceae</taxon>
        <taxon>Lentinula</taxon>
    </lineage>
</organism>
<accession>A0ABQ8V7X2</accession>
<dbReference type="SUPFAM" id="SSF56349">
    <property type="entry name" value="DNA breaking-rejoining enzymes"/>
    <property type="match status" value="1"/>
</dbReference>